<organism evidence="1 2">
    <name type="scientific">Apiosordaria backusii</name>
    <dbReference type="NCBI Taxonomy" id="314023"/>
    <lineage>
        <taxon>Eukaryota</taxon>
        <taxon>Fungi</taxon>
        <taxon>Dikarya</taxon>
        <taxon>Ascomycota</taxon>
        <taxon>Pezizomycotina</taxon>
        <taxon>Sordariomycetes</taxon>
        <taxon>Sordariomycetidae</taxon>
        <taxon>Sordariales</taxon>
        <taxon>Lasiosphaeriaceae</taxon>
        <taxon>Apiosordaria</taxon>
    </lineage>
</organism>
<evidence type="ECO:0000313" key="1">
    <source>
        <dbReference type="EMBL" id="KAK0744786.1"/>
    </source>
</evidence>
<accession>A0AA40ESN2</accession>
<comment type="caution">
    <text evidence="1">The sequence shown here is derived from an EMBL/GenBank/DDBJ whole genome shotgun (WGS) entry which is preliminary data.</text>
</comment>
<reference evidence="1" key="1">
    <citation type="submission" date="2023-06" db="EMBL/GenBank/DDBJ databases">
        <title>Genome-scale phylogeny and comparative genomics of the fungal order Sordariales.</title>
        <authorList>
            <consortium name="Lawrence Berkeley National Laboratory"/>
            <person name="Hensen N."/>
            <person name="Bonometti L."/>
            <person name="Westerberg I."/>
            <person name="Brannstrom I.O."/>
            <person name="Guillou S."/>
            <person name="Cros-Aarteil S."/>
            <person name="Calhoun S."/>
            <person name="Haridas S."/>
            <person name="Kuo A."/>
            <person name="Mondo S."/>
            <person name="Pangilinan J."/>
            <person name="Riley R."/>
            <person name="Labutti K."/>
            <person name="Andreopoulos B."/>
            <person name="Lipzen A."/>
            <person name="Chen C."/>
            <person name="Yanf M."/>
            <person name="Daum C."/>
            <person name="Ng V."/>
            <person name="Clum A."/>
            <person name="Steindorff A."/>
            <person name="Ohm R."/>
            <person name="Martin F."/>
            <person name="Silar P."/>
            <person name="Natvig D."/>
            <person name="Lalanne C."/>
            <person name="Gautier V."/>
            <person name="Ament-Velasquez S.L."/>
            <person name="Kruys A."/>
            <person name="Hutchinson M.I."/>
            <person name="Powell A.J."/>
            <person name="Barry K."/>
            <person name="Miller A.N."/>
            <person name="Grigoriev I.V."/>
            <person name="Debuchy R."/>
            <person name="Gladieux P."/>
            <person name="Thoren M.H."/>
            <person name="Johannesson H."/>
        </authorList>
    </citation>
    <scope>NUCLEOTIDE SEQUENCE</scope>
    <source>
        <strain evidence="1">CBS 540.89</strain>
    </source>
</reference>
<name>A0AA40ESN2_9PEZI</name>
<dbReference type="Proteomes" id="UP001172159">
    <property type="component" value="Unassembled WGS sequence"/>
</dbReference>
<protein>
    <submittedName>
        <fullName evidence="1">Uncharacterized protein</fullName>
    </submittedName>
</protein>
<proteinExistence type="predicted"/>
<dbReference type="EMBL" id="JAUKTV010000002">
    <property type="protein sequence ID" value="KAK0744786.1"/>
    <property type="molecule type" value="Genomic_DNA"/>
</dbReference>
<gene>
    <name evidence="1" type="ORF">B0T21DRAFT_429588</name>
</gene>
<sequence>MSPSNAPVPGRLSYFHPGCTECIRGLREFFRRCTCLDIETRASLVVVSRPVKQKLISTIRPRIFFTFLEGRTRLMASLSSEAGFFELNQVSLSVSAENVQQFWEDHGFFYQKNATIGGLVDRLFREDRARSDDTKLEHFKPELWKDPRLKKILDRYPIVTRFRFPWGTTKGYYKWDVRAEADNGLVLHMLGSKSHWFCCDGSHKLNLSGELLPNGTLNAPEDIIKAYPRREIKMEEGGV</sequence>
<dbReference type="AlphaFoldDB" id="A0AA40ESN2"/>
<evidence type="ECO:0000313" key="2">
    <source>
        <dbReference type="Proteomes" id="UP001172159"/>
    </source>
</evidence>
<keyword evidence="2" id="KW-1185">Reference proteome</keyword>